<dbReference type="WBParaSite" id="PSAMB.scaffold196size66982.g3206.t1">
    <property type="protein sequence ID" value="PSAMB.scaffold196size66982.g3206.t1"/>
    <property type="gene ID" value="PSAMB.scaffold196size66982.g3206"/>
</dbReference>
<feature type="region of interest" description="Disordered" evidence="1">
    <location>
        <begin position="1"/>
        <end position="100"/>
    </location>
</feature>
<proteinExistence type="predicted"/>
<organism evidence="2 3">
    <name type="scientific">Plectus sambesii</name>
    <dbReference type="NCBI Taxonomy" id="2011161"/>
    <lineage>
        <taxon>Eukaryota</taxon>
        <taxon>Metazoa</taxon>
        <taxon>Ecdysozoa</taxon>
        <taxon>Nematoda</taxon>
        <taxon>Chromadorea</taxon>
        <taxon>Plectida</taxon>
        <taxon>Plectina</taxon>
        <taxon>Plectoidea</taxon>
        <taxon>Plectidae</taxon>
        <taxon>Plectus</taxon>
    </lineage>
</organism>
<feature type="compositionally biased region" description="Basic and acidic residues" evidence="1">
    <location>
        <begin position="34"/>
        <end position="46"/>
    </location>
</feature>
<evidence type="ECO:0000313" key="2">
    <source>
        <dbReference type="Proteomes" id="UP000887566"/>
    </source>
</evidence>
<sequence>MGRIRSNSISLADDDGKLAPDRTPAARSLLNKRGGADCENRLTSHETKRRPSHYDRRGSRLDRADQGRRRRLLLLPTTPNAGARVRRPRPAPKNAFAFLS</sequence>
<feature type="compositionally biased region" description="Basic and acidic residues" evidence="1">
    <location>
        <begin position="52"/>
        <end position="67"/>
    </location>
</feature>
<protein>
    <submittedName>
        <fullName evidence="3">Uncharacterized protein</fullName>
    </submittedName>
</protein>
<evidence type="ECO:0000256" key="1">
    <source>
        <dbReference type="SAM" id="MobiDB-lite"/>
    </source>
</evidence>
<dbReference type="AlphaFoldDB" id="A0A914VHC5"/>
<feature type="compositionally biased region" description="Polar residues" evidence="1">
    <location>
        <begin position="1"/>
        <end position="10"/>
    </location>
</feature>
<keyword evidence="2" id="KW-1185">Reference proteome</keyword>
<evidence type="ECO:0000313" key="3">
    <source>
        <dbReference type="WBParaSite" id="PSAMB.scaffold196size66982.g3206.t1"/>
    </source>
</evidence>
<reference evidence="3" key="1">
    <citation type="submission" date="2022-11" db="UniProtKB">
        <authorList>
            <consortium name="WormBaseParasite"/>
        </authorList>
    </citation>
    <scope>IDENTIFICATION</scope>
</reference>
<dbReference type="Proteomes" id="UP000887566">
    <property type="component" value="Unplaced"/>
</dbReference>
<accession>A0A914VHC5</accession>
<feature type="compositionally biased region" description="Low complexity" evidence="1">
    <location>
        <begin position="73"/>
        <end position="83"/>
    </location>
</feature>
<name>A0A914VHC5_9BILA</name>